<comment type="subcellular location">
    <subcellularLocation>
        <location evidence="1">Cytoplasm</location>
        <location evidence="1">Cytoskeleton</location>
        <location evidence="1">Flagellum axoneme</location>
    </subcellularLocation>
</comment>
<evidence type="ECO:0000256" key="12">
    <source>
        <dbReference type="SAM" id="MobiDB-lite"/>
    </source>
</evidence>
<evidence type="ECO:0000256" key="1">
    <source>
        <dbReference type="ARBA" id="ARBA00004611"/>
    </source>
</evidence>
<evidence type="ECO:0000256" key="11">
    <source>
        <dbReference type="SAM" id="Coils"/>
    </source>
</evidence>
<evidence type="ECO:0000256" key="6">
    <source>
        <dbReference type="ARBA" id="ARBA00023069"/>
    </source>
</evidence>
<evidence type="ECO:0000256" key="8">
    <source>
        <dbReference type="ARBA" id="ARBA00023273"/>
    </source>
</evidence>
<keyword evidence="7" id="KW-0206">Cytoskeleton</keyword>
<evidence type="ECO:0000256" key="4">
    <source>
        <dbReference type="ARBA" id="ARBA00022846"/>
    </source>
</evidence>
<keyword evidence="4" id="KW-0282">Flagellum</keyword>
<dbReference type="KEGG" id="bbis:105000967"/>
<evidence type="ECO:0000313" key="13">
    <source>
        <dbReference type="Proteomes" id="UP000515208"/>
    </source>
</evidence>
<evidence type="ECO:0000313" key="14">
    <source>
        <dbReference type="RefSeq" id="XP_010855393.1"/>
    </source>
</evidence>
<dbReference type="AlphaFoldDB" id="A0A6P3IM89"/>
<feature type="coiled-coil region" evidence="11">
    <location>
        <begin position="364"/>
        <end position="410"/>
    </location>
</feature>
<keyword evidence="5 11" id="KW-0175">Coiled coil</keyword>
<dbReference type="Proteomes" id="UP000515208">
    <property type="component" value="Unplaced"/>
</dbReference>
<evidence type="ECO:0000256" key="9">
    <source>
        <dbReference type="ARBA" id="ARBA00041087"/>
    </source>
</evidence>
<protein>
    <recommendedName>
        <fullName evidence="9">RIB43A-like with coiled-coils protein 1</fullName>
    </recommendedName>
</protein>
<evidence type="ECO:0000256" key="10">
    <source>
        <dbReference type="ARBA" id="ARBA00046435"/>
    </source>
</evidence>
<feature type="region of interest" description="Disordered" evidence="12">
    <location>
        <begin position="1"/>
        <end position="22"/>
    </location>
</feature>
<dbReference type="InterPro" id="IPR008805">
    <property type="entry name" value="RIB43A"/>
</dbReference>
<dbReference type="CTD" id="158787"/>
<dbReference type="Pfam" id="PF05914">
    <property type="entry name" value="RIB43A"/>
    <property type="match status" value="1"/>
</dbReference>
<dbReference type="PANTHER" id="PTHR14517">
    <property type="entry name" value="RIB43A-RELATED"/>
    <property type="match status" value="1"/>
</dbReference>
<reference evidence="14" key="1">
    <citation type="submission" date="2025-08" db="UniProtKB">
        <authorList>
            <consortium name="RefSeq"/>
        </authorList>
    </citation>
    <scope>IDENTIFICATION</scope>
    <source>
        <tissue evidence="14">Blood</tissue>
    </source>
</reference>
<dbReference type="PANTHER" id="PTHR14517:SF11">
    <property type="entry name" value="RIB43A-LIKE WITH COILED-COILS PROTEIN 1"/>
    <property type="match status" value="1"/>
</dbReference>
<evidence type="ECO:0000256" key="3">
    <source>
        <dbReference type="ARBA" id="ARBA00022490"/>
    </source>
</evidence>
<organism evidence="13 14">
    <name type="scientific">Bison bison bison</name>
    <name type="common">North American plains bison</name>
    <dbReference type="NCBI Taxonomy" id="43346"/>
    <lineage>
        <taxon>Eukaryota</taxon>
        <taxon>Metazoa</taxon>
        <taxon>Chordata</taxon>
        <taxon>Craniata</taxon>
        <taxon>Vertebrata</taxon>
        <taxon>Euteleostomi</taxon>
        <taxon>Mammalia</taxon>
        <taxon>Eutheria</taxon>
        <taxon>Laurasiatheria</taxon>
        <taxon>Artiodactyla</taxon>
        <taxon>Ruminantia</taxon>
        <taxon>Pecora</taxon>
        <taxon>Bovidae</taxon>
        <taxon>Bovinae</taxon>
        <taxon>Bison</taxon>
    </lineage>
</organism>
<proteinExistence type="inferred from homology"/>
<accession>A0A6P3IM89</accession>
<dbReference type="OrthoDB" id="429119at2759"/>
<keyword evidence="3" id="KW-0963">Cytoplasm</keyword>
<keyword evidence="8" id="KW-0966">Cell projection</keyword>
<keyword evidence="6" id="KW-0969">Cilium</keyword>
<evidence type="ECO:0000256" key="2">
    <source>
        <dbReference type="ARBA" id="ARBA00006875"/>
    </source>
</evidence>
<name>A0A6P3IM89_BISBB</name>
<evidence type="ECO:0000256" key="7">
    <source>
        <dbReference type="ARBA" id="ARBA00023212"/>
    </source>
</evidence>
<evidence type="ECO:0000256" key="5">
    <source>
        <dbReference type="ARBA" id="ARBA00023054"/>
    </source>
</evidence>
<gene>
    <name evidence="14" type="primary">RIBC1</name>
</gene>
<sequence length="455" mass="52877">MKQKYTIWPRGQERATSGPTSSRWLKQCAGRSCAGEELRGPRLEACSGRATSSSETAAIVLDLTWELHNWNSLMRKMYQVDLPPDPKEVAAIEARRNQEKERQSRFFNVRTRVMGVDVEALNNQVEERKLQEATERSKEAAYGTNQVRYDLVAQMLEKEQAERTRRLAKKVQNFREQRQKLRNRCELDFWNSNQLWREFPAYLGDNAPYYGQASLQCFSGEDLERATYLRMQQEQFQYSLERQLQEQQQARVDETCADMLNDQLRLAMDMRAAQLAKLEESCRIAMMAATASANKAQAVKLAEQQRQEHQRQQEANLVEVQNQITSDLLTENPQVAQNPVAPHRVLPYCWKGMTPEQRATIRKVQETQHHEKEAQRQAEQALDAKWESQAINLAQAAKELEEQERELCAEFRRGLGSFNQQLAMEQKAQQNYLNSIIYTNQPTAQYHLQFNTNSH</sequence>
<dbReference type="GeneID" id="105000967"/>
<comment type="subunit">
    <text evidence="10">Microtubule inner protein component of sperm flagellar doublet microtubules.</text>
</comment>
<keyword evidence="13" id="KW-1185">Reference proteome</keyword>
<comment type="similarity">
    <text evidence="2">Belongs to the RIB43A family.</text>
</comment>
<dbReference type="RefSeq" id="XP_010855393.1">
    <property type="nucleotide sequence ID" value="XM_010857091.1"/>
</dbReference>